<protein>
    <submittedName>
        <fullName evidence="1">Uncharacterized protein</fullName>
    </submittedName>
</protein>
<comment type="caution">
    <text evidence="1">The sequence shown here is derived from an EMBL/GenBank/DDBJ whole genome shotgun (WGS) entry which is preliminary data.</text>
</comment>
<reference evidence="2" key="1">
    <citation type="submission" date="2019-01" db="EMBL/GenBank/DDBJ databases">
        <title>Cytophagaceae bacterium strain CAR-16.</title>
        <authorList>
            <person name="Chen W.-M."/>
        </authorList>
    </citation>
    <scope>NUCLEOTIDE SEQUENCE [LARGE SCALE GENOMIC DNA]</scope>
    <source>
        <strain evidence="2">WWJ-16</strain>
    </source>
</reference>
<gene>
    <name evidence="1" type="ORF">EQG61_08175</name>
</gene>
<organism evidence="1 2">
    <name type="scientific">Flavobacterium stagni</name>
    <dbReference type="NCBI Taxonomy" id="2506421"/>
    <lineage>
        <taxon>Bacteria</taxon>
        <taxon>Pseudomonadati</taxon>
        <taxon>Bacteroidota</taxon>
        <taxon>Flavobacteriia</taxon>
        <taxon>Flavobacteriales</taxon>
        <taxon>Flavobacteriaceae</taxon>
        <taxon>Flavobacterium</taxon>
    </lineage>
</organism>
<dbReference type="OrthoDB" id="939585at2"/>
<accession>A0A4Q1K8B7</accession>
<evidence type="ECO:0000313" key="1">
    <source>
        <dbReference type="EMBL" id="RXR22549.1"/>
    </source>
</evidence>
<name>A0A4Q1K8B7_9FLAO</name>
<evidence type="ECO:0000313" key="2">
    <source>
        <dbReference type="Proteomes" id="UP000289857"/>
    </source>
</evidence>
<dbReference type="AlphaFoldDB" id="A0A4Q1K8B7"/>
<sequence>MKRYFSFVLVVLGLATTQAQDENLPEFTGDNFSLEGALTLFQKANSLEEFEQLLNQENNGVNNLDLNGDGTIDYIQVDDYQEGDTHAIVLSTFLSENEKQDIAVIGIEKTGNESAQLQIEGDEDLYAANTIVEPTDVAESVKENKGPNPPYYSNQPLVVNVWLWPSVRFIYRPGYVVWRSPWRWGTYPKFWRPWRPVSYTVFYTRCAPHRVYFHRVPTRRVVVAHRIYKPMRRHSTVVVHNKRGTKVVRRTPRGTTVIRTPRGGGRRR</sequence>
<dbReference type="EMBL" id="SBKN01000004">
    <property type="protein sequence ID" value="RXR22549.1"/>
    <property type="molecule type" value="Genomic_DNA"/>
</dbReference>
<dbReference type="RefSeq" id="WP_129461434.1">
    <property type="nucleotide sequence ID" value="NZ_SBKN01000004.1"/>
</dbReference>
<proteinExistence type="predicted"/>
<dbReference type="Proteomes" id="UP000289857">
    <property type="component" value="Unassembled WGS sequence"/>
</dbReference>
<keyword evidence="2" id="KW-1185">Reference proteome</keyword>